<evidence type="ECO:0000256" key="1">
    <source>
        <dbReference type="SAM" id="MobiDB-lite"/>
    </source>
</evidence>
<protein>
    <submittedName>
        <fullName evidence="2">Uncharacterized protein</fullName>
    </submittedName>
</protein>
<keyword evidence="3" id="KW-1185">Reference proteome</keyword>
<sequence length="411" mass="45288">MPRRQAPELAPPTSPMPDINARSFKCPKAFCGRALKLKFETSGRHEGQFLLNCYTHHQDSKAYVYYFPKGIRPGMLATAVLPIGDSLPTSSVSAPAKPARQCADIRCGNTRIHRHCANRMCKLHCDTRGNCPVHQSATLSASTSAFTTSPRTLPQHHRDISPLTQLARSAKEYSSSVPRFVERVSAETRRDAQRLEAEELAFMSSISSPILSQEERDYQLALLYSVSSASSPAPTTTSSASLGNTFKRTLTIIEWLEDGEPANVTSIQDIPTWPYWTRSGDRPYQCYSAGFSTWMDVKANYAHDVSCGLVLIRVKGVIGGDEASYIPRLWAARADPAPPASGPPYSPAPVLTLDAPTSLNYKLNYKPLDRARERIIKQERLTPPPKRARPASLLQPLASPGTSSEFPFSIL</sequence>
<gene>
    <name evidence="2" type="ORF">C8F04DRAFT_1336858</name>
</gene>
<evidence type="ECO:0000313" key="2">
    <source>
        <dbReference type="EMBL" id="KAJ7017357.1"/>
    </source>
</evidence>
<dbReference type="EMBL" id="JARJCM010000414">
    <property type="protein sequence ID" value="KAJ7017357.1"/>
    <property type="molecule type" value="Genomic_DNA"/>
</dbReference>
<feature type="compositionally biased region" description="Polar residues" evidence="1">
    <location>
        <begin position="400"/>
        <end position="411"/>
    </location>
</feature>
<feature type="region of interest" description="Disordered" evidence="1">
    <location>
        <begin position="1"/>
        <end position="20"/>
    </location>
</feature>
<reference evidence="2" key="1">
    <citation type="submission" date="2023-03" db="EMBL/GenBank/DDBJ databases">
        <title>Massive genome expansion in bonnet fungi (Mycena s.s.) driven by repeated elements and novel gene families across ecological guilds.</title>
        <authorList>
            <consortium name="Lawrence Berkeley National Laboratory"/>
            <person name="Harder C.B."/>
            <person name="Miyauchi S."/>
            <person name="Viragh M."/>
            <person name="Kuo A."/>
            <person name="Thoen E."/>
            <person name="Andreopoulos B."/>
            <person name="Lu D."/>
            <person name="Skrede I."/>
            <person name="Drula E."/>
            <person name="Henrissat B."/>
            <person name="Morin E."/>
            <person name="Kohler A."/>
            <person name="Barry K."/>
            <person name="LaButti K."/>
            <person name="Morin E."/>
            <person name="Salamov A."/>
            <person name="Lipzen A."/>
            <person name="Mereny Z."/>
            <person name="Hegedus B."/>
            <person name="Baldrian P."/>
            <person name="Stursova M."/>
            <person name="Weitz H."/>
            <person name="Taylor A."/>
            <person name="Grigoriev I.V."/>
            <person name="Nagy L.G."/>
            <person name="Martin F."/>
            <person name="Kauserud H."/>
        </authorList>
    </citation>
    <scope>NUCLEOTIDE SEQUENCE</scope>
    <source>
        <strain evidence="2">CBHHK200</strain>
    </source>
</reference>
<organism evidence="2 3">
    <name type="scientific">Mycena alexandri</name>
    <dbReference type="NCBI Taxonomy" id="1745969"/>
    <lineage>
        <taxon>Eukaryota</taxon>
        <taxon>Fungi</taxon>
        <taxon>Dikarya</taxon>
        <taxon>Basidiomycota</taxon>
        <taxon>Agaricomycotina</taxon>
        <taxon>Agaricomycetes</taxon>
        <taxon>Agaricomycetidae</taxon>
        <taxon>Agaricales</taxon>
        <taxon>Marasmiineae</taxon>
        <taxon>Mycenaceae</taxon>
        <taxon>Mycena</taxon>
    </lineage>
</organism>
<comment type="caution">
    <text evidence="2">The sequence shown here is derived from an EMBL/GenBank/DDBJ whole genome shotgun (WGS) entry which is preliminary data.</text>
</comment>
<proteinExistence type="predicted"/>
<dbReference type="AlphaFoldDB" id="A0AAD6RYG4"/>
<accession>A0AAD6RYG4</accession>
<feature type="region of interest" description="Disordered" evidence="1">
    <location>
        <begin position="377"/>
        <end position="411"/>
    </location>
</feature>
<dbReference type="Proteomes" id="UP001218188">
    <property type="component" value="Unassembled WGS sequence"/>
</dbReference>
<evidence type="ECO:0000313" key="3">
    <source>
        <dbReference type="Proteomes" id="UP001218188"/>
    </source>
</evidence>
<name>A0AAD6RYG4_9AGAR</name>